<sequence length="24" mass="2605">MIPCLSSPILPARVRHTHSPPGTH</sequence>
<accession>A0A0E9PDA4</accession>
<name>A0A0E9PDA4_ANGAN</name>
<evidence type="ECO:0000256" key="1">
    <source>
        <dbReference type="SAM" id="MobiDB-lite"/>
    </source>
</evidence>
<evidence type="ECO:0000313" key="2">
    <source>
        <dbReference type="EMBL" id="JAH02509.1"/>
    </source>
</evidence>
<organism evidence="2">
    <name type="scientific">Anguilla anguilla</name>
    <name type="common">European freshwater eel</name>
    <name type="synonym">Muraena anguilla</name>
    <dbReference type="NCBI Taxonomy" id="7936"/>
    <lineage>
        <taxon>Eukaryota</taxon>
        <taxon>Metazoa</taxon>
        <taxon>Chordata</taxon>
        <taxon>Craniata</taxon>
        <taxon>Vertebrata</taxon>
        <taxon>Euteleostomi</taxon>
        <taxon>Actinopterygii</taxon>
        <taxon>Neopterygii</taxon>
        <taxon>Teleostei</taxon>
        <taxon>Anguilliformes</taxon>
        <taxon>Anguillidae</taxon>
        <taxon>Anguilla</taxon>
    </lineage>
</organism>
<proteinExistence type="predicted"/>
<protein>
    <submittedName>
        <fullName evidence="2">Uncharacterized protein</fullName>
    </submittedName>
</protein>
<feature type="region of interest" description="Disordered" evidence="1">
    <location>
        <begin position="1"/>
        <end position="24"/>
    </location>
</feature>
<dbReference type="EMBL" id="GBXM01106068">
    <property type="protein sequence ID" value="JAH02509.1"/>
    <property type="molecule type" value="Transcribed_RNA"/>
</dbReference>
<reference evidence="2" key="2">
    <citation type="journal article" date="2015" name="Fish Shellfish Immunol.">
        <title>Early steps in the European eel (Anguilla anguilla)-Vibrio vulnificus interaction in the gills: Role of the RtxA13 toxin.</title>
        <authorList>
            <person name="Callol A."/>
            <person name="Pajuelo D."/>
            <person name="Ebbesson L."/>
            <person name="Teles M."/>
            <person name="MacKenzie S."/>
            <person name="Amaro C."/>
        </authorList>
    </citation>
    <scope>NUCLEOTIDE SEQUENCE</scope>
</reference>
<dbReference type="AlphaFoldDB" id="A0A0E9PDA4"/>
<reference evidence="2" key="1">
    <citation type="submission" date="2014-11" db="EMBL/GenBank/DDBJ databases">
        <authorList>
            <person name="Amaro Gonzalez C."/>
        </authorList>
    </citation>
    <scope>NUCLEOTIDE SEQUENCE</scope>
</reference>